<evidence type="ECO:0000313" key="3">
    <source>
        <dbReference type="Proteomes" id="UP000465360"/>
    </source>
</evidence>
<reference evidence="2 3" key="1">
    <citation type="journal article" date="2019" name="Emerg. Microbes Infect.">
        <title>Comprehensive subspecies identification of 175 nontuberculous mycobacteria species based on 7547 genomic profiles.</title>
        <authorList>
            <person name="Matsumoto Y."/>
            <person name="Kinjo T."/>
            <person name="Motooka D."/>
            <person name="Nabeya D."/>
            <person name="Jung N."/>
            <person name="Uechi K."/>
            <person name="Horii T."/>
            <person name="Iida T."/>
            <person name="Fujita J."/>
            <person name="Nakamura S."/>
        </authorList>
    </citation>
    <scope>NUCLEOTIDE SEQUENCE [LARGE SCALE GENOMIC DNA]</scope>
    <source>
        <strain evidence="2 3">JCM 30725</strain>
    </source>
</reference>
<proteinExistence type="predicted"/>
<organism evidence="2 3">
    <name type="scientific">Mycobacterium bourgelatii</name>
    <dbReference type="NCBI Taxonomy" id="1273442"/>
    <lineage>
        <taxon>Bacteria</taxon>
        <taxon>Bacillati</taxon>
        <taxon>Actinomycetota</taxon>
        <taxon>Actinomycetes</taxon>
        <taxon>Mycobacteriales</taxon>
        <taxon>Mycobacteriaceae</taxon>
        <taxon>Mycobacterium</taxon>
    </lineage>
</organism>
<keyword evidence="3" id="KW-1185">Reference proteome</keyword>
<gene>
    <name evidence="2" type="ORF">MBOU_02670</name>
</gene>
<comment type="caution">
    <text evidence="2">The sequence shown here is derived from an EMBL/GenBank/DDBJ whole genome shotgun (WGS) entry which is preliminary data.</text>
</comment>
<accession>A0A7I9YHR6</accession>
<evidence type="ECO:0000313" key="2">
    <source>
        <dbReference type="EMBL" id="GFG88225.1"/>
    </source>
</evidence>
<dbReference type="AlphaFoldDB" id="A0A7I9YHR6"/>
<dbReference type="Proteomes" id="UP000465360">
    <property type="component" value="Unassembled WGS sequence"/>
</dbReference>
<dbReference type="EMBL" id="BLKZ01000001">
    <property type="protein sequence ID" value="GFG88225.1"/>
    <property type="molecule type" value="Genomic_DNA"/>
</dbReference>
<feature type="region of interest" description="Disordered" evidence="1">
    <location>
        <begin position="1"/>
        <end position="47"/>
    </location>
</feature>
<sequence>MPPATQDAPRSSVRCTRTRHPAWAARRAMDKPMTPPPITDKDPAAPPAEFAGFAGLVISSSLRRHDPDQV</sequence>
<evidence type="ECO:0000256" key="1">
    <source>
        <dbReference type="SAM" id="MobiDB-lite"/>
    </source>
</evidence>
<protein>
    <submittedName>
        <fullName evidence="2">Uncharacterized protein</fullName>
    </submittedName>
</protein>
<name>A0A7I9YHR6_MYCBU</name>